<gene>
    <name evidence="1" type="ORF">ACGFZB_25230</name>
</gene>
<accession>A0ABW7BA06</accession>
<keyword evidence="2" id="KW-1185">Reference proteome</keyword>
<dbReference type="Gene3D" id="3.40.430.10">
    <property type="entry name" value="Dihydrofolate Reductase, subunit A"/>
    <property type="match status" value="1"/>
</dbReference>
<proteinExistence type="predicted"/>
<dbReference type="EMBL" id="JBICYV010000012">
    <property type="protein sequence ID" value="MFG3013690.1"/>
    <property type="molecule type" value="Genomic_DNA"/>
</dbReference>
<dbReference type="RefSeq" id="WP_392819645.1">
    <property type="nucleotide sequence ID" value="NZ_JBICYV010000012.1"/>
</dbReference>
<dbReference type="SUPFAM" id="SSF53597">
    <property type="entry name" value="Dihydrofolate reductase-like"/>
    <property type="match status" value="1"/>
</dbReference>
<organism evidence="1 2">
    <name type="scientific">Streptomyces cinerochromogenes</name>
    <dbReference type="NCBI Taxonomy" id="66422"/>
    <lineage>
        <taxon>Bacteria</taxon>
        <taxon>Bacillati</taxon>
        <taxon>Actinomycetota</taxon>
        <taxon>Actinomycetes</taxon>
        <taxon>Kitasatosporales</taxon>
        <taxon>Streptomycetaceae</taxon>
        <taxon>Streptomyces</taxon>
    </lineage>
</organism>
<name>A0ABW7BA06_9ACTN</name>
<dbReference type="Proteomes" id="UP001604267">
    <property type="component" value="Unassembled WGS sequence"/>
</dbReference>
<reference evidence="1 2" key="1">
    <citation type="submission" date="2024-10" db="EMBL/GenBank/DDBJ databases">
        <title>The Natural Products Discovery Center: Release of the First 8490 Sequenced Strains for Exploring Actinobacteria Biosynthetic Diversity.</title>
        <authorList>
            <person name="Kalkreuter E."/>
            <person name="Kautsar S.A."/>
            <person name="Yang D."/>
            <person name="Bader C.D."/>
            <person name="Teijaro C.N."/>
            <person name="Fluegel L."/>
            <person name="Davis C.M."/>
            <person name="Simpson J.R."/>
            <person name="Lauterbach L."/>
            <person name="Steele A.D."/>
            <person name="Gui C."/>
            <person name="Meng S."/>
            <person name="Li G."/>
            <person name="Viehrig K."/>
            <person name="Ye F."/>
            <person name="Su P."/>
            <person name="Kiefer A.F."/>
            <person name="Nichols A."/>
            <person name="Cepeda A.J."/>
            <person name="Yan W."/>
            <person name="Fan B."/>
            <person name="Jiang Y."/>
            <person name="Adhikari A."/>
            <person name="Zheng C.-J."/>
            <person name="Schuster L."/>
            <person name="Cowan T.M."/>
            <person name="Smanski M.J."/>
            <person name="Chevrette M.G."/>
            <person name="De Carvalho L.P.S."/>
            <person name="Shen B."/>
        </authorList>
    </citation>
    <scope>NUCLEOTIDE SEQUENCE [LARGE SCALE GENOMIC DNA]</scope>
    <source>
        <strain evidence="1 2">NPDC048320</strain>
    </source>
</reference>
<protein>
    <recommendedName>
        <fullName evidence="3">Bacterial bifunctional deaminase-reductase C-terminal domain-containing protein</fullName>
    </recommendedName>
</protein>
<dbReference type="InterPro" id="IPR024072">
    <property type="entry name" value="DHFR-like_dom_sf"/>
</dbReference>
<evidence type="ECO:0000313" key="2">
    <source>
        <dbReference type="Proteomes" id="UP001604267"/>
    </source>
</evidence>
<evidence type="ECO:0008006" key="3">
    <source>
        <dbReference type="Google" id="ProtNLM"/>
    </source>
</evidence>
<sequence length="64" mass="6938">MGTGLDIWLCGGGRLAGTLWPEIDELLIKTYPVVAGTGIPVWPALPDRVRADPPQHHQQLAELP</sequence>
<evidence type="ECO:0000313" key="1">
    <source>
        <dbReference type="EMBL" id="MFG3013690.1"/>
    </source>
</evidence>
<comment type="caution">
    <text evidence="1">The sequence shown here is derived from an EMBL/GenBank/DDBJ whole genome shotgun (WGS) entry which is preliminary data.</text>
</comment>